<dbReference type="Proteomes" id="UP000050320">
    <property type="component" value="Unassembled WGS sequence"/>
</dbReference>
<dbReference type="GO" id="GO:0002143">
    <property type="term" value="P:tRNA wobble position uridine thiolation"/>
    <property type="evidence" value="ECO:0007669"/>
    <property type="project" value="TreeGrafter"/>
</dbReference>
<accession>A0A0Q0RK65</accession>
<dbReference type="RefSeq" id="WP_054964091.1">
    <property type="nucleotide sequence ID" value="NZ_LJCQ01000179.1"/>
</dbReference>
<feature type="binding site" evidence="2">
    <location>
        <position position="298"/>
    </location>
    <ligand>
        <name>Zn(2+)</name>
        <dbReference type="ChEBI" id="CHEBI:29105"/>
        <label>2</label>
    </ligand>
</feature>
<dbReference type="GO" id="GO:0002144">
    <property type="term" value="C:cytosolic tRNA wobble base thiouridylase complex"/>
    <property type="evidence" value="ECO:0007669"/>
    <property type="project" value="TreeGrafter"/>
</dbReference>
<dbReference type="Proteomes" id="UP000050515">
    <property type="component" value="Unassembled WGS sequence"/>
</dbReference>
<organism evidence="7 8">
    <name type="scientific">Acidiplasma aeolicum</name>
    <dbReference type="NCBI Taxonomy" id="507754"/>
    <lineage>
        <taxon>Archaea</taxon>
        <taxon>Methanobacteriati</taxon>
        <taxon>Thermoplasmatota</taxon>
        <taxon>Thermoplasmata</taxon>
        <taxon>Thermoplasmatales</taxon>
        <taxon>Ferroplasmaceae</taxon>
        <taxon>Acidiplasma</taxon>
    </lineage>
</organism>
<feature type="binding site" evidence="2">
    <location>
        <position position="3"/>
    </location>
    <ligand>
        <name>Zn(2+)</name>
        <dbReference type="ChEBI" id="CHEBI:29105"/>
        <label>1</label>
    </ligand>
</feature>
<feature type="binding site" evidence="2">
    <location>
        <position position="25"/>
    </location>
    <ligand>
        <name>Zn(2+)</name>
        <dbReference type="ChEBI" id="CHEBI:29105"/>
        <label>1</label>
    </ligand>
</feature>
<feature type="binding site" evidence="2">
    <location>
        <position position="286"/>
    </location>
    <ligand>
        <name>Zn(2+)</name>
        <dbReference type="ChEBI" id="CHEBI:29105"/>
        <label>2</label>
    </ligand>
</feature>
<feature type="binding site" evidence="2">
    <location>
        <position position="283"/>
    </location>
    <ligand>
        <name>Zn(2+)</name>
        <dbReference type="ChEBI" id="CHEBI:29105"/>
        <label>2</label>
    </ligand>
</feature>
<keyword evidence="2" id="KW-0862">Zinc</keyword>
<reference evidence="6 9" key="1">
    <citation type="submission" date="2015-09" db="EMBL/GenBank/DDBJ databases">
        <title>Draft genome sequence of Acidiplasma aeolicum DSM 18409.</title>
        <authorList>
            <person name="Hemp J."/>
        </authorList>
    </citation>
    <scope>NUCLEOTIDE SEQUENCE [LARGE SCALE GENOMIC DNA]</scope>
    <source>
        <strain evidence="6 9">V</strain>
    </source>
</reference>
<name>A0A0Q0RK65_9ARCH</name>
<dbReference type="PANTHER" id="PTHR11807:SF12">
    <property type="entry name" value="CYTOPLASMIC TRNA 2-THIOLATION PROTEIN 1"/>
    <property type="match status" value="1"/>
</dbReference>
<evidence type="ECO:0000256" key="2">
    <source>
        <dbReference type="PIRSR" id="PIRSR004976-50"/>
    </source>
</evidence>
<dbReference type="GO" id="GO:0046872">
    <property type="term" value="F:metal ion binding"/>
    <property type="evidence" value="ECO:0007669"/>
    <property type="project" value="UniProtKB-KW"/>
</dbReference>
<protein>
    <submittedName>
        <fullName evidence="7">ATPase</fullName>
    </submittedName>
</protein>
<evidence type="ECO:0000313" key="8">
    <source>
        <dbReference type="Proteomes" id="UP000050320"/>
    </source>
</evidence>
<feature type="domain" description="tRNA(Ile)-lysidine/2-thiocytidine synthase N-terminal" evidence="4">
    <location>
        <begin position="51"/>
        <end position="242"/>
    </location>
</feature>
<dbReference type="Pfam" id="PF22082">
    <property type="entry name" value="TtuA_LIM_N"/>
    <property type="match status" value="1"/>
</dbReference>
<proteinExistence type="predicted"/>
<evidence type="ECO:0000259" key="4">
    <source>
        <dbReference type="Pfam" id="PF01171"/>
    </source>
</evidence>
<dbReference type="InterPro" id="IPR035107">
    <property type="entry name" value="tRNA_thiolation_TtcA_Ctu1"/>
</dbReference>
<keyword evidence="3" id="KW-0067">ATP-binding</keyword>
<evidence type="ECO:0000313" key="6">
    <source>
        <dbReference type="EMBL" id="KPV46804.1"/>
    </source>
</evidence>
<gene>
    <name evidence="7" type="ORF">AOG54_02670</name>
    <name evidence="6" type="ORF">SE19_03900</name>
</gene>
<dbReference type="Pfam" id="PF01171">
    <property type="entry name" value="ATP_bind_3"/>
    <property type="match status" value="1"/>
</dbReference>
<dbReference type="InterPro" id="IPR054306">
    <property type="entry name" value="TtuA-like_LIM_N"/>
</dbReference>
<dbReference type="GO" id="GO:0005524">
    <property type="term" value="F:ATP binding"/>
    <property type="evidence" value="ECO:0007669"/>
    <property type="project" value="UniProtKB-KW"/>
</dbReference>
<feature type="binding site" evidence="2">
    <location>
        <position position="6"/>
    </location>
    <ligand>
        <name>Zn(2+)</name>
        <dbReference type="ChEBI" id="CHEBI:29105"/>
        <label>1</label>
    </ligand>
</feature>
<dbReference type="EMBL" id="LKBG01000078">
    <property type="protein sequence ID" value="KQB35831.1"/>
    <property type="molecule type" value="Genomic_DNA"/>
</dbReference>
<keyword evidence="8" id="KW-1185">Reference proteome</keyword>
<keyword evidence="2" id="KW-0479">Metal-binding</keyword>
<feature type="binding site" evidence="3">
    <location>
        <position position="163"/>
    </location>
    <ligand>
        <name>ATP</name>
        <dbReference type="ChEBI" id="CHEBI:30616"/>
    </ligand>
</feature>
<dbReference type="NCBIfam" id="TIGR00269">
    <property type="entry name" value="TIGR00269 family protein"/>
    <property type="match status" value="1"/>
</dbReference>
<keyword evidence="1" id="KW-0808">Transferase</keyword>
<feature type="binding site" evidence="2">
    <location>
        <position position="295"/>
    </location>
    <ligand>
        <name>Zn(2+)</name>
        <dbReference type="ChEBI" id="CHEBI:29105"/>
        <label>2</label>
    </ligand>
</feature>
<feature type="binding site" evidence="3">
    <location>
        <begin position="54"/>
        <end position="56"/>
    </location>
    <ligand>
        <name>ATP</name>
        <dbReference type="ChEBI" id="CHEBI:30616"/>
    </ligand>
</feature>
<evidence type="ECO:0000256" key="1">
    <source>
        <dbReference type="ARBA" id="ARBA00022679"/>
    </source>
</evidence>
<dbReference type="EMBL" id="LJCQ01000179">
    <property type="protein sequence ID" value="KPV46804.1"/>
    <property type="molecule type" value="Genomic_DNA"/>
</dbReference>
<keyword evidence="3" id="KW-0547">Nucleotide-binding</keyword>
<dbReference type="GO" id="GO:0016740">
    <property type="term" value="F:transferase activity"/>
    <property type="evidence" value="ECO:0007669"/>
    <property type="project" value="UniProtKB-KW"/>
</dbReference>
<feature type="binding site" evidence="2">
    <location>
        <position position="22"/>
    </location>
    <ligand>
        <name>Zn(2+)</name>
        <dbReference type="ChEBI" id="CHEBI:29105"/>
        <label>1</label>
    </ligand>
</feature>
<dbReference type="Gene3D" id="3.40.50.620">
    <property type="entry name" value="HUPs"/>
    <property type="match status" value="1"/>
</dbReference>
<feature type="binding site" evidence="3">
    <location>
        <position position="168"/>
    </location>
    <ligand>
        <name>ATP</name>
        <dbReference type="ChEBI" id="CHEBI:30616"/>
    </ligand>
</feature>
<dbReference type="SUPFAM" id="SSF52402">
    <property type="entry name" value="Adenine nucleotide alpha hydrolases-like"/>
    <property type="match status" value="1"/>
</dbReference>
<dbReference type="InterPro" id="IPR014729">
    <property type="entry name" value="Rossmann-like_a/b/a_fold"/>
</dbReference>
<dbReference type="GO" id="GO:0000049">
    <property type="term" value="F:tRNA binding"/>
    <property type="evidence" value="ECO:0007669"/>
    <property type="project" value="InterPro"/>
</dbReference>
<evidence type="ECO:0000313" key="7">
    <source>
        <dbReference type="EMBL" id="KQB35831.1"/>
    </source>
</evidence>
<comment type="caution">
    <text evidence="7">The sequence shown here is derived from an EMBL/GenBank/DDBJ whole genome shotgun (WGS) entry which is preliminary data.</text>
</comment>
<evidence type="ECO:0000259" key="5">
    <source>
        <dbReference type="Pfam" id="PF22082"/>
    </source>
</evidence>
<dbReference type="PIRSF" id="PIRSF004976">
    <property type="entry name" value="ATPase_YdaO"/>
    <property type="match status" value="1"/>
</dbReference>
<feature type="binding site" evidence="3">
    <location>
        <position position="60"/>
    </location>
    <ligand>
        <name>ATP</name>
        <dbReference type="ChEBI" id="CHEBI:30616"/>
    </ligand>
</feature>
<dbReference type="OrthoDB" id="33422at2157"/>
<feature type="binding site" evidence="3">
    <location>
        <position position="85"/>
    </location>
    <ligand>
        <name>ATP</name>
        <dbReference type="ChEBI" id="CHEBI:30616"/>
    </ligand>
</feature>
<feature type="domain" description="2-thiouridine synthetase TtuA-like N-terminal LIM" evidence="5">
    <location>
        <begin position="2"/>
        <end position="26"/>
    </location>
</feature>
<dbReference type="InterPro" id="IPR000541">
    <property type="entry name" value="Ncs6/Tuc1/Ctu1"/>
</dbReference>
<dbReference type="PATRIC" id="fig|507754.4.peg.1720"/>
<dbReference type="AlphaFoldDB" id="A0A0Q0RK65"/>
<evidence type="ECO:0000313" key="9">
    <source>
        <dbReference type="Proteomes" id="UP000050515"/>
    </source>
</evidence>
<dbReference type="InterPro" id="IPR011063">
    <property type="entry name" value="TilS/TtcA_N"/>
</dbReference>
<evidence type="ECO:0000256" key="3">
    <source>
        <dbReference type="PIRSR" id="PIRSR004976-51"/>
    </source>
</evidence>
<dbReference type="PANTHER" id="PTHR11807">
    <property type="entry name" value="ATPASES OF THE PP SUPERFAMILY-RELATED"/>
    <property type="match status" value="1"/>
</dbReference>
<sequence length="311" mass="35791">MQCSICGNKAVYEVKYNGSFLCKKHFMDFVERRVKRELRSQTARKNKNISISVGISGGKDSSVTLYLLNKIYKNRRDVNIKAFTVDEGINGYRSTGLEKAKKLSEELGIEHEIISFKENFGYTMDEIMKIDPKTISCSHCGPMRRNLMNKISMYNNSDYVALGINQDDYAQSIIMNVVKGDVQRYIRMAPHEYVRDGLVPRILPLRKIPEKEVVLYAVLAGIDFDSSWCPYYAMAQRNIFRKLIDDLENETPGSKYAIIKFFDETREPLRDYFKTSEVKLNKCIKCGSPTTGELCEVCRDIESLRELEAKP</sequence>
<reference evidence="7 8" key="2">
    <citation type="submission" date="2015-09" db="EMBL/GenBank/DDBJ databases">
        <title>Heavy metals and arsenic resistance mechanisms in polyextremophilic archaea of the family Ferroplasmaceae.</title>
        <authorList>
            <person name="Bulaev A.G."/>
            <person name="Kanygina A.V."/>
        </authorList>
    </citation>
    <scope>NUCLEOTIDE SEQUENCE [LARGE SCALE GENOMIC DNA]</scope>
    <source>
        <strain evidence="7 8">VT</strain>
    </source>
</reference>